<sequence>RFNVDESGTFWFSDTPQVPGSSHWGNACVRIC</sequence>
<accession>X1Q759</accession>
<name>X1Q759_9ZZZZ</name>
<dbReference type="AlphaFoldDB" id="X1Q759"/>
<dbReference type="EMBL" id="BARV01046259">
    <property type="protein sequence ID" value="GAI64347.1"/>
    <property type="molecule type" value="Genomic_DNA"/>
</dbReference>
<feature type="non-terminal residue" evidence="1">
    <location>
        <position position="32"/>
    </location>
</feature>
<evidence type="ECO:0000313" key="1">
    <source>
        <dbReference type="EMBL" id="GAI64347.1"/>
    </source>
</evidence>
<gene>
    <name evidence="1" type="ORF">S06H3_67128</name>
</gene>
<protein>
    <submittedName>
        <fullName evidence="1">Uncharacterized protein</fullName>
    </submittedName>
</protein>
<feature type="non-terminal residue" evidence="1">
    <location>
        <position position="1"/>
    </location>
</feature>
<dbReference type="InterPro" id="IPR036691">
    <property type="entry name" value="Endo/exonu/phosph_ase_sf"/>
</dbReference>
<dbReference type="Gene3D" id="3.60.10.10">
    <property type="entry name" value="Endonuclease/exonuclease/phosphatase"/>
    <property type="match status" value="1"/>
</dbReference>
<proteinExistence type="predicted"/>
<reference evidence="1" key="1">
    <citation type="journal article" date="2014" name="Front. Microbiol.">
        <title>High frequency of phylogenetically diverse reductive dehalogenase-homologous genes in deep subseafloor sedimentary metagenomes.</title>
        <authorList>
            <person name="Kawai M."/>
            <person name="Futagami T."/>
            <person name="Toyoda A."/>
            <person name="Takaki Y."/>
            <person name="Nishi S."/>
            <person name="Hori S."/>
            <person name="Arai W."/>
            <person name="Tsubouchi T."/>
            <person name="Morono Y."/>
            <person name="Uchiyama I."/>
            <person name="Ito T."/>
            <person name="Fujiyama A."/>
            <person name="Inagaki F."/>
            <person name="Takami H."/>
        </authorList>
    </citation>
    <scope>NUCLEOTIDE SEQUENCE</scope>
    <source>
        <strain evidence="1">Expedition CK06-06</strain>
    </source>
</reference>
<organism evidence="1">
    <name type="scientific">marine sediment metagenome</name>
    <dbReference type="NCBI Taxonomy" id="412755"/>
    <lineage>
        <taxon>unclassified sequences</taxon>
        <taxon>metagenomes</taxon>
        <taxon>ecological metagenomes</taxon>
    </lineage>
</organism>
<comment type="caution">
    <text evidence="1">The sequence shown here is derived from an EMBL/GenBank/DDBJ whole genome shotgun (WGS) entry which is preliminary data.</text>
</comment>